<proteinExistence type="predicted"/>
<dbReference type="EMBL" id="JBDIZK010000017">
    <property type="protein sequence ID" value="MEN3749770.1"/>
    <property type="molecule type" value="Genomic_DNA"/>
</dbReference>
<evidence type="ECO:0000313" key="3">
    <source>
        <dbReference type="Proteomes" id="UP001427805"/>
    </source>
</evidence>
<sequence>MNAWKTALWIMALLAPACAAAQTKIDPTVFTQDIAKRIAAEVGAGKVSVAGRLELRVGSPDPDPAETGERTNEPATLYLDRIHQFCERNPADACEETKANYIAAMLAQRDGPPPLTRERLRVVVRGSDYCDQLGKMFENGKGTPIIEALAPGLCAVLVADYPRLIGVVTSDKLETLELGVAGAWLIGREQALAGLPKVGREVELKDGVVALIDDPYMSSLMLDHDGWNQLARRSGGEILVAVPEDVSVLVQRRSTADLPAFRDLVGSIYHDAQRSISTRIYRWTGNGWAVLD</sequence>
<keyword evidence="3" id="KW-1185">Reference proteome</keyword>
<reference evidence="2 3" key="1">
    <citation type="submission" date="2024-05" db="EMBL/GenBank/DDBJ databases">
        <title>Sphingomonas sp. HF-S3 16S ribosomal RNA gene Genome sequencing and assembly.</title>
        <authorList>
            <person name="Lee H."/>
        </authorList>
    </citation>
    <scope>NUCLEOTIDE SEQUENCE [LARGE SCALE GENOMIC DNA]</scope>
    <source>
        <strain evidence="2 3">HF-S3</strain>
    </source>
</reference>
<organism evidence="2 3">
    <name type="scientific">Sphingomonas rustica</name>
    <dbReference type="NCBI Taxonomy" id="3103142"/>
    <lineage>
        <taxon>Bacteria</taxon>
        <taxon>Pseudomonadati</taxon>
        <taxon>Pseudomonadota</taxon>
        <taxon>Alphaproteobacteria</taxon>
        <taxon>Sphingomonadales</taxon>
        <taxon>Sphingomonadaceae</taxon>
        <taxon>Sphingomonas</taxon>
    </lineage>
</organism>
<gene>
    <name evidence="2" type="ORF">TPR58_21540</name>
</gene>
<feature type="chain" id="PRO_5046553240" description="Solute-binding protein family 3/N-terminal domain-containing protein" evidence="1">
    <location>
        <begin position="22"/>
        <end position="292"/>
    </location>
</feature>
<dbReference type="RefSeq" id="WP_346248821.1">
    <property type="nucleotide sequence ID" value="NZ_JBDIZK010000017.1"/>
</dbReference>
<comment type="caution">
    <text evidence="2">The sequence shown here is derived from an EMBL/GenBank/DDBJ whole genome shotgun (WGS) entry which is preliminary data.</text>
</comment>
<name>A0ABV0BI59_9SPHN</name>
<protein>
    <recommendedName>
        <fullName evidence="4">Solute-binding protein family 3/N-terminal domain-containing protein</fullName>
    </recommendedName>
</protein>
<keyword evidence="1" id="KW-0732">Signal</keyword>
<evidence type="ECO:0000313" key="2">
    <source>
        <dbReference type="EMBL" id="MEN3749770.1"/>
    </source>
</evidence>
<evidence type="ECO:0000256" key="1">
    <source>
        <dbReference type="SAM" id="SignalP"/>
    </source>
</evidence>
<feature type="signal peptide" evidence="1">
    <location>
        <begin position="1"/>
        <end position="21"/>
    </location>
</feature>
<evidence type="ECO:0008006" key="4">
    <source>
        <dbReference type="Google" id="ProtNLM"/>
    </source>
</evidence>
<dbReference type="Proteomes" id="UP001427805">
    <property type="component" value="Unassembled WGS sequence"/>
</dbReference>
<accession>A0ABV0BI59</accession>